<feature type="binding site" evidence="10">
    <location>
        <position position="325"/>
    </location>
    <ligand>
        <name>NADP(+)</name>
        <dbReference type="ChEBI" id="CHEBI:58349"/>
    </ligand>
</feature>
<evidence type="ECO:0000256" key="6">
    <source>
        <dbReference type="ARBA" id="ARBA00022857"/>
    </source>
</evidence>
<dbReference type="GO" id="GO:0009725">
    <property type="term" value="P:response to hormone"/>
    <property type="evidence" value="ECO:0007669"/>
    <property type="project" value="TreeGrafter"/>
</dbReference>
<keyword evidence="6 10" id="KW-0521">NADP</keyword>
<dbReference type="PANTHER" id="PTHR19384:SF17">
    <property type="entry name" value="NADPH--CYTOCHROME P450 REDUCTASE"/>
    <property type="match status" value="1"/>
</dbReference>
<dbReference type="FunFam" id="3.40.50.80:FF:000001">
    <property type="entry name" value="NADPH--cytochrome P450 reductase 1"/>
    <property type="match status" value="1"/>
</dbReference>
<keyword evidence="5 10" id="KW-0274">FAD</keyword>
<dbReference type="InterPro" id="IPR001094">
    <property type="entry name" value="Flavdoxin-like"/>
</dbReference>
<dbReference type="EC" id="1.6.2.4" evidence="10 11"/>
<evidence type="ECO:0000313" key="14">
    <source>
        <dbReference type="Proteomes" id="UP000515135"/>
    </source>
</evidence>
<comment type="function">
    <text evidence="10">This enzyme is required for electron transfer from NADP to cytochrome P450 in microsomes. It can also provide electron transfer to heme oxygenase and cytochrome B5.</text>
</comment>
<feature type="binding site" evidence="10">
    <location>
        <begin position="166"/>
        <end position="169"/>
    </location>
    <ligand>
        <name>FMN</name>
        <dbReference type="ChEBI" id="CHEBI:58210"/>
    </ligand>
</feature>
<dbReference type="GO" id="GO:0005789">
    <property type="term" value="C:endoplasmic reticulum membrane"/>
    <property type="evidence" value="ECO:0007669"/>
    <property type="project" value="UniProtKB-SubCell"/>
</dbReference>
<dbReference type="InterPro" id="IPR001709">
    <property type="entry name" value="Flavoprot_Pyr_Nucl_cyt_Rdtase"/>
</dbReference>
<dbReference type="Pfam" id="PF00175">
    <property type="entry name" value="NAD_binding_1"/>
    <property type="match status" value="1"/>
</dbReference>
<feature type="binding site" evidence="10">
    <location>
        <begin position="114"/>
        <end position="119"/>
    </location>
    <ligand>
        <name>FMN</name>
        <dbReference type="ChEBI" id="CHEBI:58210"/>
    </ligand>
</feature>
<dbReference type="PROSITE" id="PS51384">
    <property type="entry name" value="FAD_FR"/>
    <property type="match status" value="1"/>
</dbReference>
<dbReference type="Gene3D" id="1.20.990.10">
    <property type="entry name" value="NADPH-cytochrome p450 Reductase, Chain A, domain 3"/>
    <property type="match status" value="1"/>
</dbReference>
<keyword evidence="3 10" id="KW-0812">Transmembrane</keyword>
<keyword evidence="8 10" id="KW-0560">Oxidoreductase</keyword>
<dbReference type="GO" id="GO:0005829">
    <property type="term" value="C:cytosol"/>
    <property type="evidence" value="ECO:0007669"/>
    <property type="project" value="TreeGrafter"/>
</dbReference>
<dbReference type="SUPFAM" id="SSF63380">
    <property type="entry name" value="Riboflavin synthase domain-like"/>
    <property type="match status" value="1"/>
</dbReference>
<evidence type="ECO:0000256" key="9">
    <source>
        <dbReference type="ARBA" id="ARBA00023136"/>
    </source>
</evidence>
<evidence type="ECO:0000256" key="8">
    <source>
        <dbReference type="ARBA" id="ARBA00023002"/>
    </source>
</evidence>
<dbReference type="FunFam" id="3.40.50.360:FF:000036">
    <property type="entry name" value="NADPH--cytochrome P450 reductase"/>
    <property type="match status" value="1"/>
</dbReference>
<evidence type="ECO:0000256" key="4">
    <source>
        <dbReference type="ARBA" id="ARBA00022824"/>
    </source>
</evidence>
<dbReference type="GO" id="GO:0050661">
    <property type="term" value="F:NADP binding"/>
    <property type="evidence" value="ECO:0007669"/>
    <property type="project" value="UniProtKB-UniRule"/>
</dbReference>
<feature type="binding site" evidence="10">
    <location>
        <position position="503"/>
    </location>
    <ligand>
        <name>FAD</name>
        <dbReference type="ChEBI" id="CHEBI:57692"/>
    </ligand>
</feature>
<dbReference type="InterPro" id="IPR023208">
    <property type="entry name" value="P450R"/>
</dbReference>
<gene>
    <name evidence="15" type="primary">LOC109479023</name>
</gene>
<dbReference type="PANTHER" id="PTHR19384">
    <property type="entry name" value="NITRIC OXIDE SYNTHASE-RELATED"/>
    <property type="match status" value="1"/>
</dbReference>
<comment type="cofactor">
    <cofactor evidence="10">
        <name>FAD</name>
        <dbReference type="ChEBI" id="CHEBI:57692"/>
    </cofactor>
    <text evidence="10">Binds 1 FAD per monomer.</text>
</comment>
<dbReference type="GO" id="GO:0003958">
    <property type="term" value="F:NADPH-hemoprotein reductase activity"/>
    <property type="evidence" value="ECO:0007669"/>
    <property type="project" value="UniProtKB-UniRule"/>
</dbReference>
<feature type="binding site" evidence="10">
    <location>
        <position position="235"/>
    </location>
    <ligand>
        <name>FMN</name>
        <dbReference type="ChEBI" id="CHEBI:58210"/>
    </ligand>
</feature>
<comment type="similarity">
    <text evidence="10">Belongs to the NADPH--cytochrome P450 reductase family.</text>
</comment>
<feature type="binding site" evidence="10">
    <location>
        <position position="661"/>
    </location>
    <ligand>
        <name>NADP(+)</name>
        <dbReference type="ChEBI" id="CHEBI:58349"/>
    </ligand>
</feature>
<keyword evidence="2 10" id="KW-0288">FMN</keyword>
<dbReference type="InterPro" id="IPR003097">
    <property type="entry name" value="CysJ-like_FAD-binding"/>
</dbReference>
<dbReference type="FunFam" id="1.20.990.10:FF:000001">
    <property type="entry name" value="NADPH--cytochrome P450 reductase"/>
    <property type="match status" value="1"/>
</dbReference>
<feature type="transmembrane region" description="Helical" evidence="10">
    <location>
        <begin position="46"/>
        <end position="67"/>
    </location>
</feature>
<evidence type="ECO:0000259" key="12">
    <source>
        <dbReference type="PROSITE" id="PS50902"/>
    </source>
</evidence>
<keyword evidence="14" id="KW-1185">Reference proteome</keyword>
<dbReference type="Pfam" id="PF00258">
    <property type="entry name" value="Flavodoxin_1"/>
    <property type="match status" value="1"/>
</dbReference>
<dbReference type="Proteomes" id="UP000515135">
    <property type="component" value="Unplaced"/>
</dbReference>
<dbReference type="InterPro" id="IPR023173">
    <property type="entry name" value="NADPH_Cyt_P450_Rdtase_alpha"/>
</dbReference>
<dbReference type="InterPro" id="IPR029039">
    <property type="entry name" value="Flavoprotein-like_sf"/>
</dbReference>
<feature type="binding site" evidence="10">
    <location>
        <begin position="619"/>
        <end position="620"/>
    </location>
    <ligand>
        <name>NADP(+)</name>
        <dbReference type="ChEBI" id="CHEBI:58349"/>
    </ligand>
</feature>
<evidence type="ECO:0000256" key="11">
    <source>
        <dbReference type="PIRNR" id="PIRNR000208"/>
    </source>
</evidence>
<dbReference type="HAMAP" id="MF_03212">
    <property type="entry name" value="NCPR"/>
    <property type="match status" value="1"/>
</dbReference>
<dbReference type="GO" id="GO:0010181">
    <property type="term" value="F:FMN binding"/>
    <property type="evidence" value="ECO:0007669"/>
    <property type="project" value="UniProtKB-UniRule"/>
</dbReference>
<feature type="binding site" evidence="10">
    <location>
        <position position="699"/>
    </location>
    <ligand>
        <name>FAD</name>
        <dbReference type="ChEBI" id="CHEBI:57692"/>
    </ligand>
</feature>
<dbReference type="InterPro" id="IPR008254">
    <property type="entry name" value="Flavodoxin/NO_synth"/>
</dbReference>
<dbReference type="PRINTS" id="PR00369">
    <property type="entry name" value="FLAVODOXIN"/>
</dbReference>
<evidence type="ECO:0000256" key="1">
    <source>
        <dbReference type="ARBA" id="ARBA00022630"/>
    </source>
</evidence>
<dbReference type="SUPFAM" id="SSF52218">
    <property type="entry name" value="Flavoproteins"/>
    <property type="match status" value="1"/>
</dbReference>
<comment type="similarity">
    <text evidence="10 11">In the C-terminal section; belongs to the flavoprotein pyridine nucleotide cytochrome reductase family.</text>
</comment>
<dbReference type="PROSITE" id="PS50902">
    <property type="entry name" value="FLAVODOXIN_LIKE"/>
    <property type="match status" value="1"/>
</dbReference>
<name>A0A6P5A3Y0_BRABE</name>
<feature type="binding site" evidence="10">
    <location>
        <position position="449"/>
    </location>
    <ligand>
        <name>FAD</name>
        <dbReference type="ChEBI" id="CHEBI:57692"/>
    </ligand>
</feature>
<sequence>MNCTGNLTIVELEGPATCYNKAIMTDMDPDETQSVPLPTATEEEPFLGLTDIFLVCMILGLTIYWWFFRDSKSATPQQLVKPLTVVPLSTASRDPSFINRMKKTKKNVAVFYGSQTGTAEEFAGRLARDCIRYGMKGFAVDPEECEMDELTRMGEVENSFALFCLATYGEGDPTDNAQEFFDWLQEDHDLSELRYAVFGLGNKTYEHFNAMGIFVDKRLEELGAVRLCKAGMGDDDANIEEDFVTWRETLWPAVCEHFGIESVGEEGVMRQYTLETHEDINQNEIFTGEPTRLNSLTQQKPPYDAKNPYMSSVKVNRELHKGGDRSCMHIEFDISGSRIRYEAGDHVAVYPTNDPAMVEEIAHLLNVNLDDVFTLNNVDDEAAKKHPFPCPTTYRTALLHYVDITHPPRTNVLHDIIDYASDPKDREFLTRITASAGKKEFAEWVTDSRRDILQILKDLPSLKPPVDHLCELLPRLHARYYSISSSPKEHPERIHITAVLVDYHSKLNRRIKGVATNWLATKIPNGPDGPRVPIYVRKSPFRLPFKTTTPVIMIGPGTGLAPFRGFIQERHHAKTEGKPIGDTVLFSGCRKKLEDYIYQEELEGYERDGTLSQLNMAFSRDQAQKVYVQHLLKQQSESVWNLLNDGAHLYVCGDARHMAHDVDMVLHDIVEARGNMTQTQAKDFIKGLRNKGRYACDVWS</sequence>
<evidence type="ECO:0000256" key="10">
    <source>
        <dbReference type="HAMAP-Rule" id="MF_03212"/>
    </source>
</evidence>
<dbReference type="SUPFAM" id="SSF52343">
    <property type="entry name" value="Ferredoxin reductase-like, C-terminal NADP-linked domain"/>
    <property type="match status" value="1"/>
</dbReference>
<feature type="domain" description="FAD-binding FR-type" evidence="13">
    <location>
        <begin position="306"/>
        <end position="544"/>
    </location>
</feature>
<keyword evidence="9 10" id="KW-0472">Membrane</keyword>
<dbReference type="Pfam" id="PF00667">
    <property type="entry name" value="FAD_binding_1"/>
    <property type="match status" value="1"/>
</dbReference>
<comment type="catalytic activity">
    <reaction evidence="10 11">
        <text>2 oxidized [cytochrome P450] + NADPH = 2 reduced [cytochrome P450] + NADP(+) + H(+)</text>
        <dbReference type="Rhea" id="RHEA:24040"/>
        <dbReference type="Rhea" id="RHEA-COMP:14627"/>
        <dbReference type="Rhea" id="RHEA-COMP:14628"/>
        <dbReference type="ChEBI" id="CHEBI:15378"/>
        <dbReference type="ChEBI" id="CHEBI:55376"/>
        <dbReference type="ChEBI" id="CHEBI:57783"/>
        <dbReference type="ChEBI" id="CHEBI:58349"/>
        <dbReference type="ChEBI" id="CHEBI:60344"/>
        <dbReference type="EC" id="1.6.2.4"/>
    </reaction>
</comment>
<dbReference type="Gene3D" id="2.40.30.10">
    <property type="entry name" value="Translation factors"/>
    <property type="match status" value="1"/>
</dbReference>
<keyword evidence="1 10" id="KW-0285">Flavoprotein</keyword>
<feature type="binding site" evidence="10">
    <location>
        <begin position="513"/>
        <end position="516"/>
    </location>
    <ligand>
        <name>FAD</name>
        <dbReference type="ChEBI" id="CHEBI:57692"/>
    </ligand>
</feature>
<accession>A0A6P5A3Y0</accession>
<dbReference type="InterPro" id="IPR001433">
    <property type="entry name" value="OxRdtase_FAD/NAD-bd"/>
</dbReference>
<dbReference type="InterPro" id="IPR017927">
    <property type="entry name" value="FAD-bd_FR_type"/>
</dbReference>
<dbReference type="AlphaFoldDB" id="A0A6P5A3Y0"/>
<feature type="binding site" evidence="10">
    <location>
        <begin position="625"/>
        <end position="629"/>
    </location>
    <ligand>
        <name>NADP(+)</name>
        <dbReference type="ChEBI" id="CHEBI:58349"/>
    </ligand>
</feature>
<dbReference type="CDD" id="cd06204">
    <property type="entry name" value="CYPOR"/>
    <property type="match status" value="1"/>
</dbReference>
<feature type="binding site" evidence="10">
    <location>
        <begin position="479"/>
        <end position="482"/>
    </location>
    <ligand>
        <name>FAD</name>
        <dbReference type="ChEBI" id="CHEBI:57692"/>
    </ligand>
</feature>
<dbReference type="GeneID" id="109479023"/>
<dbReference type="RefSeq" id="XP_019636461.1">
    <property type="nucleotide sequence ID" value="XM_019780902.1"/>
</dbReference>
<feature type="domain" description="Flavodoxin-like" evidence="12">
    <location>
        <begin position="108"/>
        <end position="251"/>
    </location>
</feature>
<evidence type="ECO:0000256" key="3">
    <source>
        <dbReference type="ARBA" id="ARBA00022692"/>
    </source>
</evidence>
<feature type="binding site" evidence="10">
    <location>
        <begin position="200"/>
        <end position="209"/>
    </location>
    <ligand>
        <name>FMN</name>
        <dbReference type="ChEBI" id="CHEBI:58210"/>
    </ligand>
</feature>
<dbReference type="InterPro" id="IPR017938">
    <property type="entry name" value="Riboflavin_synthase-like_b-brl"/>
</dbReference>
<keyword evidence="4 10" id="KW-0256">Endoplasmic reticulum</keyword>
<feature type="binding site" evidence="10">
    <location>
        <begin position="497"/>
        <end position="499"/>
    </location>
    <ligand>
        <name>FAD</name>
        <dbReference type="ChEBI" id="CHEBI:57692"/>
    </ligand>
</feature>
<comment type="cofactor">
    <cofactor evidence="10">
        <name>FMN</name>
        <dbReference type="ChEBI" id="CHEBI:58210"/>
    </cofactor>
    <text evidence="10">Binds 1 FMN per monomer.</text>
</comment>
<dbReference type="Gene3D" id="3.40.50.80">
    <property type="entry name" value="Nucleotide-binding domain of ferredoxin-NADP reductase (FNR) module"/>
    <property type="match status" value="1"/>
</dbReference>
<dbReference type="Gene3D" id="3.40.50.360">
    <property type="match status" value="1"/>
</dbReference>
<reference evidence="15" key="1">
    <citation type="submission" date="2025-08" db="UniProtKB">
        <authorList>
            <consortium name="RefSeq"/>
        </authorList>
    </citation>
    <scope>IDENTIFICATION</scope>
    <source>
        <tissue evidence="15">Gonad</tissue>
    </source>
</reference>
<organism evidence="14 15">
    <name type="scientific">Branchiostoma belcheri</name>
    <name type="common">Amphioxus</name>
    <dbReference type="NCBI Taxonomy" id="7741"/>
    <lineage>
        <taxon>Eukaryota</taxon>
        <taxon>Metazoa</taxon>
        <taxon>Chordata</taxon>
        <taxon>Cephalochordata</taxon>
        <taxon>Leptocardii</taxon>
        <taxon>Amphioxiformes</taxon>
        <taxon>Branchiostomatidae</taxon>
        <taxon>Branchiostoma</taxon>
    </lineage>
</organism>
<keyword evidence="7 10" id="KW-1133">Transmembrane helix</keyword>
<dbReference type="InterPro" id="IPR039261">
    <property type="entry name" value="FNR_nucleotide-bd"/>
</dbReference>
<comment type="similarity">
    <text evidence="10">In the N-terminal section; belongs to the flavodoxin family.</text>
</comment>
<evidence type="ECO:0000313" key="15">
    <source>
        <dbReference type="RefSeq" id="XP_019636461.1"/>
    </source>
</evidence>
<dbReference type="PIRSF" id="PIRSF000208">
    <property type="entry name" value="P450R"/>
    <property type="match status" value="1"/>
</dbReference>
<feature type="binding site" evidence="10">
    <location>
        <position position="558"/>
    </location>
    <ligand>
        <name>NADP(+)</name>
        <dbReference type="ChEBI" id="CHEBI:58349"/>
    </ligand>
</feature>
<dbReference type="KEGG" id="bbel:109479023"/>
<comment type="subcellular location">
    <subcellularLocation>
        <location evidence="10">Endoplasmic reticulum membrane</location>
        <topology evidence="10">Single-pass membrane protein</topology>
        <orientation evidence="10">Cytoplasmic side</orientation>
    </subcellularLocation>
</comment>
<evidence type="ECO:0000256" key="2">
    <source>
        <dbReference type="ARBA" id="ARBA00022643"/>
    </source>
</evidence>
<protein>
    <recommendedName>
        <fullName evidence="10 11">NADPH--cytochrome P450 reductase</fullName>
        <shortName evidence="10">CPR</shortName>
        <shortName evidence="10">P450R</shortName>
        <ecNumber evidence="10 11">1.6.2.4</ecNumber>
    </recommendedName>
</protein>
<dbReference type="OrthoDB" id="1856718at2759"/>
<dbReference type="GO" id="GO:0050660">
    <property type="term" value="F:flavin adenine dinucleotide binding"/>
    <property type="evidence" value="ECO:0007669"/>
    <property type="project" value="UniProtKB-UniRule"/>
</dbReference>
<evidence type="ECO:0000259" key="13">
    <source>
        <dbReference type="PROSITE" id="PS51384"/>
    </source>
</evidence>
<dbReference type="PRINTS" id="PR00371">
    <property type="entry name" value="FPNCR"/>
</dbReference>
<proteinExistence type="inferred from homology"/>
<evidence type="ECO:0000256" key="5">
    <source>
        <dbReference type="ARBA" id="ARBA00022827"/>
    </source>
</evidence>
<evidence type="ECO:0000256" key="7">
    <source>
        <dbReference type="ARBA" id="ARBA00022989"/>
    </source>
</evidence>